<evidence type="ECO:0008006" key="4">
    <source>
        <dbReference type="Google" id="ProtNLM"/>
    </source>
</evidence>
<dbReference type="OrthoDB" id="76356at2759"/>
<keyword evidence="1" id="KW-1133">Transmembrane helix</keyword>
<evidence type="ECO:0000313" key="2">
    <source>
        <dbReference type="EMBL" id="KDO31165.1"/>
    </source>
</evidence>
<keyword evidence="1" id="KW-0472">Membrane</keyword>
<sequence>MVIVRPVKQWRVACGTATISTMDLSAVRWQDGALTSSQEATYDVMVGTEFPYVDYPFDYVRLLNPASRSGAWEAVIVATGEPVTISGSTGTYRYSPRTQGRYNYFVWQLPTNPISYLSNIQWVTVVYTVDSWAWVRYILDMGISLILIANTIVGVIASLNIYRVQHIVWIPDVYPGIQAEIMLRSLLLVAICVTTDWWHLFEYCMVKYTARQSWGYTELVLDAVVRSDLQVLFLALFQLIASLLGLRLHVALLLAIYFGCYTSCDAIITAWPLQAEAASAWLYHNYLLNTLVANGGMDMWAYHENYETSWAVMAAQLVWFLLALAIATFYVVLVAVQTGYTRRRRAKIFSGGSTDGRSTSGRSSRRLSCMVIKSSVKTALDPNRVFKRSNKGTEATMFERYVRRDQMTTSGLVAPLTDHVIVGGVIHASHSLVWLLGFVLLADDVLLFIEDVPKLWLNALLARDVFAIYGYKLNKTKDSIAPLPERISAGSYSARDLGALSLKPLR</sequence>
<organism evidence="2 3">
    <name type="scientific">Saprolegnia parasitica (strain CBS 223.65)</name>
    <dbReference type="NCBI Taxonomy" id="695850"/>
    <lineage>
        <taxon>Eukaryota</taxon>
        <taxon>Sar</taxon>
        <taxon>Stramenopiles</taxon>
        <taxon>Oomycota</taxon>
        <taxon>Saprolegniomycetes</taxon>
        <taxon>Saprolegniales</taxon>
        <taxon>Saprolegniaceae</taxon>
        <taxon>Saprolegnia</taxon>
    </lineage>
</organism>
<feature type="transmembrane region" description="Helical" evidence="1">
    <location>
        <begin position="310"/>
        <end position="336"/>
    </location>
</feature>
<dbReference type="KEGG" id="spar:SPRG_19629"/>
<keyword evidence="3" id="KW-1185">Reference proteome</keyword>
<dbReference type="Proteomes" id="UP000030745">
    <property type="component" value="Unassembled WGS sequence"/>
</dbReference>
<accession>A0A067CPM6</accession>
<gene>
    <name evidence="2" type="ORF">SPRG_19629</name>
</gene>
<reference evidence="2 3" key="1">
    <citation type="journal article" date="2013" name="PLoS Genet.">
        <title>Distinctive expansion of potential virulence genes in the genome of the oomycete fish pathogen Saprolegnia parasitica.</title>
        <authorList>
            <person name="Jiang R.H."/>
            <person name="de Bruijn I."/>
            <person name="Haas B.J."/>
            <person name="Belmonte R."/>
            <person name="Lobach L."/>
            <person name="Christie J."/>
            <person name="van den Ackerveken G."/>
            <person name="Bottin A."/>
            <person name="Bulone V."/>
            <person name="Diaz-Moreno S.M."/>
            <person name="Dumas B."/>
            <person name="Fan L."/>
            <person name="Gaulin E."/>
            <person name="Govers F."/>
            <person name="Grenville-Briggs L.J."/>
            <person name="Horner N.R."/>
            <person name="Levin J.Z."/>
            <person name="Mammella M."/>
            <person name="Meijer H.J."/>
            <person name="Morris P."/>
            <person name="Nusbaum C."/>
            <person name="Oome S."/>
            <person name="Phillips A.J."/>
            <person name="van Rooyen D."/>
            <person name="Rzeszutek E."/>
            <person name="Saraiva M."/>
            <person name="Secombes C.J."/>
            <person name="Seidl M.F."/>
            <person name="Snel B."/>
            <person name="Stassen J.H."/>
            <person name="Sykes S."/>
            <person name="Tripathy S."/>
            <person name="van den Berg H."/>
            <person name="Vega-Arreguin J.C."/>
            <person name="Wawra S."/>
            <person name="Young S.K."/>
            <person name="Zeng Q."/>
            <person name="Dieguez-Uribeondo J."/>
            <person name="Russ C."/>
            <person name="Tyler B.M."/>
            <person name="van West P."/>
        </authorList>
    </citation>
    <scope>NUCLEOTIDE SEQUENCE [LARGE SCALE GENOMIC DNA]</scope>
    <source>
        <strain evidence="2 3">CBS 223.65</strain>
    </source>
</reference>
<dbReference type="RefSeq" id="XP_012198352.1">
    <property type="nucleotide sequence ID" value="XM_012342962.1"/>
</dbReference>
<dbReference type="EMBL" id="KK583199">
    <property type="protein sequence ID" value="KDO31165.1"/>
    <property type="molecule type" value="Genomic_DNA"/>
</dbReference>
<proteinExistence type="predicted"/>
<evidence type="ECO:0000313" key="3">
    <source>
        <dbReference type="Proteomes" id="UP000030745"/>
    </source>
</evidence>
<evidence type="ECO:0000256" key="1">
    <source>
        <dbReference type="SAM" id="Phobius"/>
    </source>
</evidence>
<feature type="transmembrane region" description="Helical" evidence="1">
    <location>
        <begin position="181"/>
        <end position="201"/>
    </location>
</feature>
<feature type="transmembrane region" description="Helical" evidence="1">
    <location>
        <begin position="231"/>
        <end position="258"/>
    </location>
</feature>
<dbReference type="AlphaFoldDB" id="A0A067CPM6"/>
<name>A0A067CPM6_SAPPC</name>
<keyword evidence="1" id="KW-0812">Transmembrane</keyword>
<dbReference type="VEuPathDB" id="FungiDB:SPRG_19629"/>
<feature type="transmembrane region" description="Helical" evidence="1">
    <location>
        <begin position="137"/>
        <end position="161"/>
    </location>
</feature>
<protein>
    <recommendedName>
        <fullName evidence="4">Transmembrane protein</fullName>
    </recommendedName>
</protein>
<dbReference type="GeneID" id="24140951"/>